<protein>
    <recommendedName>
        <fullName evidence="1">Heterokaryon incompatibility domain-containing protein</fullName>
    </recommendedName>
</protein>
<dbReference type="Pfam" id="PF06985">
    <property type="entry name" value="HET"/>
    <property type="match status" value="1"/>
</dbReference>
<reference evidence="2 3" key="1">
    <citation type="journal article" date="2020" name="ISME J.">
        <title>Uncovering the hidden diversity of litter-decomposition mechanisms in mushroom-forming fungi.</title>
        <authorList>
            <person name="Floudas D."/>
            <person name="Bentzer J."/>
            <person name="Ahren D."/>
            <person name="Johansson T."/>
            <person name="Persson P."/>
            <person name="Tunlid A."/>
        </authorList>
    </citation>
    <scope>NUCLEOTIDE SEQUENCE [LARGE SCALE GENOMIC DNA]</scope>
    <source>
        <strain evidence="2 3">CBS 291.85</strain>
    </source>
</reference>
<dbReference type="PANTHER" id="PTHR10622">
    <property type="entry name" value="HET DOMAIN-CONTAINING PROTEIN"/>
    <property type="match status" value="1"/>
</dbReference>
<dbReference type="InterPro" id="IPR010730">
    <property type="entry name" value="HET"/>
</dbReference>
<dbReference type="OrthoDB" id="5418601at2759"/>
<evidence type="ECO:0000259" key="1">
    <source>
        <dbReference type="Pfam" id="PF06985"/>
    </source>
</evidence>
<dbReference type="PANTHER" id="PTHR10622:SF10">
    <property type="entry name" value="HET DOMAIN-CONTAINING PROTEIN"/>
    <property type="match status" value="1"/>
</dbReference>
<sequence length="376" mass="41933">MALPSFQGGMASGAFLHPPQFIGITRIPNPQCFTVPAPELGPSTHLASPAPICKRAKPRRLLNTNTLQLEEFPFNNIVPPYAILSHRWEGNQEISYLQMLCLKVFPPDVTLGILRRKGLLKIVYACVQAIKDGYSYIWIDTCCINDSNIGQKSEDINSMYEYYRSAGVCYVYLNDVNPSPSNCLTSTSLNAMTDSSWFSRGWTLQELVAPSIVKFFSADWKYLGEKKDFVVSEIIACMTGIPSDVLQGSRSVGDVDIKEKIAWSINRSTTKEEDQAYCLLGLLGVTMEPRYGEGVEEAFTRLYILLNFRYPLQIATLVKTYSSETGNLNGQSILKSLPSCNQRSRNSAMFGIVSKSHSLITEVTRQIYELCKSSCG</sequence>
<keyword evidence="3" id="KW-1185">Reference proteome</keyword>
<dbReference type="AlphaFoldDB" id="A0A8H5CA95"/>
<gene>
    <name evidence="2" type="ORF">D9758_015368</name>
</gene>
<dbReference type="Proteomes" id="UP000559256">
    <property type="component" value="Unassembled WGS sequence"/>
</dbReference>
<accession>A0A8H5CA95</accession>
<comment type="caution">
    <text evidence="2">The sequence shown here is derived from an EMBL/GenBank/DDBJ whole genome shotgun (WGS) entry which is preliminary data.</text>
</comment>
<organism evidence="2 3">
    <name type="scientific">Tetrapyrgos nigripes</name>
    <dbReference type="NCBI Taxonomy" id="182062"/>
    <lineage>
        <taxon>Eukaryota</taxon>
        <taxon>Fungi</taxon>
        <taxon>Dikarya</taxon>
        <taxon>Basidiomycota</taxon>
        <taxon>Agaricomycotina</taxon>
        <taxon>Agaricomycetes</taxon>
        <taxon>Agaricomycetidae</taxon>
        <taxon>Agaricales</taxon>
        <taxon>Marasmiineae</taxon>
        <taxon>Marasmiaceae</taxon>
        <taxon>Tetrapyrgos</taxon>
    </lineage>
</organism>
<feature type="domain" description="Heterokaryon incompatibility" evidence="1">
    <location>
        <begin position="81"/>
        <end position="178"/>
    </location>
</feature>
<evidence type="ECO:0000313" key="2">
    <source>
        <dbReference type="EMBL" id="KAF5338130.1"/>
    </source>
</evidence>
<dbReference type="EMBL" id="JAACJM010000200">
    <property type="protein sequence ID" value="KAF5338130.1"/>
    <property type="molecule type" value="Genomic_DNA"/>
</dbReference>
<evidence type="ECO:0000313" key="3">
    <source>
        <dbReference type="Proteomes" id="UP000559256"/>
    </source>
</evidence>
<name>A0A8H5CA95_9AGAR</name>
<proteinExistence type="predicted"/>